<name>A0A1L9PK42_ASPVE</name>
<dbReference type="InterPro" id="IPR052761">
    <property type="entry name" value="Fungal_Detox/Toxin_TFs"/>
</dbReference>
<accession>A0A1L9PK42</accession>
<dbReference type="RefSeq" id="XP_040667660.1">
    <property type="nucleotide sequence ID" value="XM_040810125.1"/>
</dbReference>
<sequence length="527" mass="57987">MSLARRGPEVYGRGHVSDLPLLCCRTRHFLDPDTTPARITFQLQRHMRAVPGVTASSPIDHILLTVQDLLGPEHQDGNNKESENRKASVKPGPFTWLGSRITTADLLTHFGIMQVPPPDVRLQFLRTFIKYVYPGFPCIDVASVELLHGHCDHDTSSPLLMWAVLSAACPFVNGAALRGAGYATPIEAQEAMAKKAKLAYEMGVEGDPIRQVQSLLLLPLWEGQGIGNKGVGYWLAHAIATAERFSLHIGEADNPVRGLKKRIAWCLFIRDVQIALAQHRPFQMRDRKTWTALSPITMEDFPPASDKSAATVDRFSPFAGLQERLNSLFVHKATLYLVVADFIDCLYATSWTINERGDLSPTLSPRQGVPAAELASHRGSLETWLRELAGKVKPCVDNDSALVLLIVTSLRIEYLFAVCAGVPRHNPENRVPAIPPSVLSCTEGILALIRRLHSHRLSLLLPPSCAAALLFTTKVYAAEVARVGAGDQSYSFSHYMVCVALLRAFNRVHPLPNVRNPLFSPGSTVTT</sequence>
<dbReference type="VEuPathDB" id="FungiDB:ASPVEDRAFT_28531"/>
<dbReference type="OrthoDB" id="4510430at2759"/>
<keyword evidence="1" id="KW-0539">Nucleus</keyword>
<gene>
    <name evidence="3" type="ORF">ASPVEDRAFT_28531</name>
</gene>
<dbReference type="PANTHER" id="PTHR47425:SF2">
    <property type="entry name" value="FARB-RELATED"/>
    <property type="match status" value="1"/>
</dbReference>
<dbReference type="GeneID" id="63725636"/>
<keyword evidence="4" id="KW-1185">Reference proteome</keyword>
<evidence type="ECO:0000256" key="1">
    <source>
        <dbReference type="ARBA" id="ARBA00023242"/>
    </source>
</evidence>
<evidence type="ECO:0000313" key="3">
    <source>
        <dbReference type="EMBL" id="OJJ01898.1"/>
    </source>
</evidence>
<reference evidence="4" key="1">
    <citation type="journal article" date="2017" name="Genome Biol.">
        <title>Comparative genomics reveals high biological diversity and specific adaptations in the industrially and medically important fungal genus Aspergillus.</title>
        <authorList>
            <person name="de Vries R.P."/>
            <person name="Riley R."/>
            <person name="Wiebenga A."/>
            <person name="Aguilar-Osorio G."/>
            <person name="Amillis S."/>
            <person name="Uchima C.A."/>
            <person name="Anderluh G."/>
            <person name="Asadollahi M."/>
            <person name="Askin M."/>
            <person name="Barry K."/>
            <person name="Battaglia E."/>
            <person name="Bayram O."/>
            <person name="Benocci T."/>
            <person name="Braus-Stromeyer S.A."/>
            <person name="Caldana C."/>
            <person name="Canovas D."/>
            <person name="Cerqueira G.C."/>
            <person name="Chen F."/>
            <person name="Chen W."/>
            <person name="Choi C."/>
            <person name="Clum A."/>
            <person name="Dos Santos R.A."/>
            <person name="Damasio A.R."/>
            <person name="Diallinas G."/>
            <person name="Emri T."/>
            <person name="Fekete E."/>
            <person name="Flipphi M."/>
            <person name="Freyberg S."/>
            <person name="Gallo A."/>
            <person name="Gournas C."/>
            <person name="Habgood R."/>
            <person name="Hainaut M."/>
            <person name="Harispe M.L."/>
            <person name="Henrissat B."/>
            <person name="Hilden K.S."/>
            <person name="Hope R."/>
            <person name="Hossain A."/>
            <person name="Karabika E."/>
            <person name="Karaffa L."/>
            <person name="Karanyi Z."/>
            <person name="Krasevec N."/>
            <person name="Kuo A."/>
            <person name="Kusch H."/>
            <person name="LaButti K."/>
            <person name="Lagendijk E.L."/>
            <person name="Lapidus A."/>
            <person name="Levasseur A."/>
            <person name="Lindquist E."/>
            <person name="Lipzen A."/>
            <person name="Logrieco A.F."/>
            <person name="MacCabe A."/>
            <person name="Maekelae M.R."/>
            <person name="Malavazi I."/>
            <person name="Melin P."/>
            <person name="Meyer V."/>
            <person name="Mielnichuk N."/>
            <person name="Miskei M."/>
            <person name="Molnar A.P."/>
            <person name="Mule G."/>
            <person name="Ngan C.Y."/>
            <person name="Orejas M."/>
            <person name="Orosz E."/>
            <person name="Ouedraogo J.P."/>
            <person name="Overkamp K.M."/>
            <person name="Park H.-S."/>
            <person name="Perrone G."/>
            <person name="Piumi F."/>
            <person name="Punt P.J."/>
            <person name="Ram A.F."/>
            <person name="Ramon A."/>
            <person name="Rauscher S."/>
            <person name="Record E."/>
            <person name="Riano-Pachon D.M."/>
            <person name="Robert V."/>
            <person name="Roehrig J."/>
            <person name="Ruller R."/>
            <person name="Salamov A."/>
            <person name="Salih N.S."/>
            <person name="Samson R.A."/>
            <person name="Sandor E."/>
            <person name="Sanguinetti M."/>
            <person name="Schuetze T."/>
            <person name="Sepcic K."/>
            <person name="Shelest E."/>
            <person name="Sherlock G."/>
            <person name="Sophianopoulou V."/>
            <person name="Squina F.M."/>
            <person name="Sun H."/>
            <person name="Susca A."/>
            <person name="Todd R.B."/>
            <person name="Tsang A."/>
            <person name="Unkles S.E."/>
            <person name="van de Wiele N."/>
            <person name="van Rossen-Uffink D."/>
            <person name="Oliveira J.V."/>
            <person name="Vesth T.C."/>
            <person name="Visser J."/>
            <person name="Yu J.-H."/>
            <person name="Zhou M."/>
            <person name="Andersen M.R."/>
            <person name="Archer D.B."/>
            <person name="Baker S.E."/>
            <person name="Benoit I."/>
            <person name="Brakhage A.A."/>
            <person name="Braus G.H."/>
            <person name="Fischer R."/>
            <person name="Frisvad J.C."/>
            <person name="Goldman G.H."/>
            <person name="Houbraken J."/>
            <person name="Oakley B."/>
            <person name="Pocsi I."/>
            <person name="Scazzocchio C."/>
            <person name="Seiboth B."/>
            <person name="vanKuyk P.A."/>
            <person name="Wortman J."/>
            <person name="Dyer P.S."/>
            <person name="Grigoriev I.V."/>
        </authorList>
    </citation>
    <scope>NUCLEOTIDE SEQUENCE [LARGE SCALE GENOMIC DNA]</scope>
    <source>
        <strain evidence="4">CBS 583.65</strain>
    </source>
</reference>
<protein>
    <recommendedName>
        <fullName evidence="2">Xylanolytic transcriptional activator regulatory domain-containing protein</fullName>
    </recommendedName>
</protein>
<evidence type="ECO:0000313" key="4">
    <source>
        <dbReference type="Proteomes" id="UP000184073"/>
    </source>
</evidence>
<dbReference type="AlphaFoldDB" id="A0A1L9PK42"/>
<feature type="domain" description="Xylanolytic transcriptional activator regulatory" evidence="2">
    <location>
        <begin position="126"/>
        <end position="356"/>
    </location>
</feature>
<dbReference type="GO" id="GO:0008270">
    <property type="term" value="F:zinc ion binding"/>
    <property type="evidence" value="ECO:0007669"/>
    <property type="project" value="InterPro"/>
</dbReference>
<dbReference type="Pfam" id="PF04082">
    <property type="entry name" value="Fungal_trans"/>
    <property type="match status" value="1"/>
</dbReference>
<dbReference type="PANTHER" id="PTHR47425">
    <property type="entry name" value="FARB-RELATED"/>
    <property type="match status" value="1"/>
</dbReference>
<dbReference type="EMBL" id="KV878128">
    <property type="protein sequence ID" value="OJJ01898.1"/>
    <property type="molecule type" value="Genomic_DNA"/>
</dbReference>
<proteinExistence type="predicted"/>
<organism evidence="3 4">
    <name type="scientific">Aspergillus versicolor CBS 583.65</name>
    <dbReference type="NCBI Taxonomy" id="1036611"/>
    <lineage>
        <taxon>Eukaryota</taxon>
        <taxon>Fungi</taxon>
        <taxon>Dikarya</taxon>
        <taxon>Ascomycota</taxon>
        <taxon>Pezizomycotina</taxon>
        <taxon>Eurotiomycetes</taxon>
        <taxon>Eurotiomycetidae</taxon>
        <taxon>Eurotiales</taxon>
        <taxon>Aspergillaceae</taxon>
        <taxon>Aspergillus</taxon>
        <taxon>Aspergillus subgen. Nidulantes</taxon>
    </lineage>
</organism>
<dbReference type="GO" id="GO:0006351">
    <property type="term" value="P:DNA-templated transcription"/>
    <property type="evidence" value="ECO:0007669"/>
    <property type="project" value="InterPro"/>
</dbReference>
<dbReference type="GO" id="GO:0003677">
    <property type="term" value="F:DNA binding"/>
    <property type="evidence" value="ECO:0007669"/>
    <property type="project" value="InterPro"/>
</dbReference>
<dbReference type="CDD" id="cd12148">
    <property type="entry name" value="fungal_TF_MHR"/>
    <property type="match status" value="1"/>
</dbReference>
<evidence type="ECO:0000259" key="2">
    <source>
        <dbReference type="Pfam" id="PF04082"/>
    </source>
</evidence>
<dbReference type="InterPro" id="IPR007219">
    <property type="entry name" value="XnlR_reg_dom"/>
</dbReference>
<dbReference type="Proteomes" id="UP000184073">
    <property type="component" value="Unassembled WGS sequence"/>
</dbReference>